<keyword evidence="6" id="KW-0863">Zinc-finger</keyword>
<evidence type="ECO:0000313" key="12">
    <source>
        <dbReference type="Proteomes" id="UP000275408"/>
    </source>
</evidence>
<dbReference type="CDD" id="cd16485">
    <property type="entry name" value="mRING-H2-C3H2C2D_RBX1"/>
    <property type="match status" value="1"/>
</dbReference>
<comment type="subcellular location">
    <subcellularLocation>
        <location evidence="2">Cytoplasm</location>
    </subcellularLocation>
    <subcellularLocation>
        <location evidence="1">Nucleus</location>
    </subcellularLocation>
</comment>
<name>A0A3M6TGN1_POCDA</name>
<keyword evidence="9" id="KW-0539">Nucleus</keyword>
<evidence type="ECO:0000256" key="9">
    <source>
        <dbReference type="ARBA" id="ARBA00023242"/>
    </source>
</evidence>
<reference evidence="11 12" key="1">
    <citation type="journal article" date="2018" name="Sci. Rep.">
        <title>Comparative analysis of the Pocillopora damicornis genome highlights role of immune system in coral evolution.</title>
        <authorList>
            <person name="Cunning R."/>
            <person name="Bay R.A."/>
            <person name="Gillette P."/>
            <person name="Baker A.C."/>
            <person name="Traylor-Knowles N."/>
        </authorList>
    </citation>
    <scope>NUCLEOTIDE SEQUENCE [LARGE SCALE GENOMIC DNA]</scope>
    <source>
        <strain evidence="11">RSMAS</strain>
        <tissue evidence="11">Whole animal</tissue>
    </source>
</reference>
<proteinExistence type="predicted"/>
<evidence type="ECO:0000256" key="5">
    <source>
        <dbReference type="ARBA" id="ARBA00022723"/>
    </source>
</evidence>
<dbReference type="Pfam" id="PF12678">
    <property type="entry name" value="zf-rbx1"/>
    <property type="match status" value="1"/>
</dbReference>
<dbReference type="OrthoDB" id="8962942at2759"/>
<feature type="domain" description="Zinc finger RING-H2-type" evidence="10">
    <location>
        <begin position="20"/>
        <end position="65"/>
    </location>
</feature>
<accession>A0A3M6TGN1</accession>
<dbReference type="PANTHER" id="PTHR11210">
    <property type="entry name" value="RING BOX"/>
    <property type="match status" value="1"/>
</dbReference>
<protein>
    <recommendedName>
        <fullName evidence="10">Zinc finger RING-H2-type domain-containing protein</fullName>
    </recommendedName>
</protein>
<evidence type="ECO:0000313" key="11">
    <source>
        <dbReference type="EMBL" id="RMX40481.1"/>
    </source>
</evidence>
<evidence type="ECO:0000256" key="6">
    <source>
        <dbReference type="ARBA" id="ARBA00022771"/>
    </source>
</evidence>
<dbReference type="InterPro" id="IPR013083">
    <property type="entry name" value="Znf_RING/FYVE/PHD"/>
</dbReference>
<dbReference type="GO" id="GO:0005634">
    <property type="term" value="C:nucleus"/>
    <property type="evidence" value="ECO:0007669"/>
    <property type="project" value="UniProtKB-SubCell"/>
</dbReference>
<dbReference type="InterPro" id="IPR024766">
    <property type="entry name" value="Znf_RING_H2"/>
</dbReference>
<dbReference type="EMBL" id="RCHS01003625">
    <property type="protein sequence ID" value="RMX40481.1"/>
    <property type="molecule type" value="Genomic_DNA"/>
</dbReference>
<keyword evidence="4" id="KW-0963">Cytoplasm</keyword>
<keyword evidence="8" id="KW-0862">Zinc</keyword>
<dbReference type="GO" id="GO:0008270">
    <property type="term" value="F:zinc ion binding"/>
    <property type="evidence" value="ECO:0007669"/>
    <property type="project" value="UniProtKB-KW"/>
</dbReference>
<evidence type="ECO:0000259" key="10">
    <source>
        <dbReference type="Pfam" id="PF12678"/>
    </source>
</evidence>
<evidence type="ECO:0000256" key="8">
    <source>
        <dbReference type="ARBA" id="ARBA00022833"/>
    </source>
</evidence>
<sequence>MAESERMEVDSPAVSSTSSGIECQANQASATSEECTVAWGVCNHAFHFHCISRWLKTRQVCPLDNREWEFQKRHQVIQRKSCLYNHWIESTVVLVWSLKVKYTSFITGGPLVMGAAFSLSTSVTSLSRTTVLLDSNFSKLFPPEGGSERTWDEYGFAALLRKVNQQDEGLPRRLLSGMEKFLGGWERAR</sequence>
<evidence type="ECO:0000256" key="1">
    <source>
        <dbReference type="ARBA" id="ARBA00004123"/>
    </source>
</evidence>
<dbReference type="AlphaFoldDB" id="A0A3M6TGN1"/>
<keyword evidence="5" id="KW-0479">Metal-binding</keyword>
<dbReference type="GO" id="GO:0005737">
    <property type="term" value="C:cytoplasm"/>
    <property type="evidence" value="ECO:0007669"/>
    <property type="project" value="UniProtKB-SubCell"/>
</dbReference>
<keyword evidence="7" id="KW-0833">Ubl conjugation pathway</keyword>
<evidence type="ECO:0000256" key="3">
    <source>
        <dbReference type="ARBA" id="ARBA00004906"/>
    </source>
</evidence>
<dbReference type="Gene3D" id="3.30.40.10">
    <property type="entry name" value="Zinc/RING finger domain, C3HC4 (zinc finger)"/>
    <property type="match status" value="1"/>
</dbReference>
<keyword evidence="12" id="KW-1185">Reference proteome</keyword>
<dbReference type="InterPro" id="IPR051031">
    <property type="entry name" value="RING-box_E3_Ubiquitin_Ligase"/>
</dbReference>
<dbReference type="SUPFAM" id="SSF57850">
    <property type="entry name" value="RING/U-box"/>
    <property type="match status" value="1"/>
</dbReference>
<dbReference type="STRING" id="46731.A0A3M6TGN1"/>
<comment type="pathway">
    <text evidence="3">Protein modification; protein ubiquitination.</text>
</comment>
<evidence type="ECO:0000256" key="2">
    <source>
        <dbReference type="ARBA" id="ARBA00004496"/>
    </source>
</evidence>
<evidence type="ECO:0000256" key="7">
    <source>
        <dbReference type="ARBA" id="ARBA00022786"/>
    </source>
</evidence>
<gene>
    <name evidence="11" type="ORF">pdam_00018820</name>
</gene>
<organism evidence="11 12">
    <name type="scientific">Pocillopora damicornis</name>
    <name type="common">Cauliflower coral</name>
    <name type="synonym">Millepora damicornis</name>
    <dbReference type="NCBI Taxonomy" id="46731"/>
    <lineage>
        <taxon>Eukaryota</taxon>
        <taxon>Metazoa</taxon>
        <taxon>Cnidaria</taxon>
        <taxon>Anthozoa</taxon>
        <taxon>Hexacorallia</taxon>
        <taxon>Scleractinia</taxon>
        <taxon>Astrocoeniina</taxon>
        <taxon>Pocilloporidae</taxon>
        <taxon>Pocillopora</taxon>
    </lineage>
</organism>
<dbReference type="Proteomes" id="UP000275408">
    <property type="component" value="Unassembled WGS sequence"/>
</dbReference>
<comment type="caution">
    <text evidence="11">The sequence shown here is derived from an EMBL/GenBank/DDBJ whole genome shotgun (WGS) entry which is preliminary data.</text>
</comment>
<evidence type="ECO:0000256" key="4">
    <source>
        <dbReference type="ARBA" id="ARBA00022490"/>
    </source>
</evidence>